<comment type="caution">
    <text evidence="1">The sequence shown here is derived from an EMBL/GenBank/DDBJ whole genome shotgun (WGS) entry which is preliminary data.</text>
</comment>
<sequence length="558" mass="61254">MAKSKRSLAASTKAIDPTLGALFASSAGPVQAPSKSRYSELPPPKERKPVQNSKDAQSSSDEDDDENDEVDDESLSEIEGDIEEEDVSSEDEEEAPEESDAEEVLPAAQKKDRKRKRKDEHDDLEDNYMRKLAEETEKEEARSDKRRKGEAGQAIDGATSDKAEDSEEDEVPLVHESLQKSEDYADVELDKANRTLFLGNVSVEAITSSKAKKLLISHLSSPLSELDSASGPHKVESIRFRSTAFSTGAMPKRASFITKSVMSATTKSTNAYAVYSTPLAARAALKALNGTVVLDRHIRVDSVAHPTPVDHRRCVFVGNLGFVDDETVINTTAEGETTTKKRTKVPADFEEGLWRIFGQHAGKVESVRIPRDPKTRVGKGFAYVQFYEGNDVESALLLEGKKFPPMLPRILRVSRAKDPRKTTLAMERTVKAKLESSNGREVKSKSTKHKPKATPEQLSQAGRTGKLLGRAAAAKQRYGLKGEGKFAKQREDGIESSGFKTPEQIVFEGRRASSKDAKPRDLKFNKGQGKGKKGGVAKAKTKNRGAKRAAEWRKKGAK</sequence>
<organism evidence="1 2">
    <name type="scientific">Hypoxylon rubiginosum</name>
    <dbReference type="NCBI Taxonomy" id="110542"/>
    <lineage>
        <taxon>Eukaryota</taxon>
        <taxon>Fungi</taxon>
        <taxon>Dikarya</taxon>
        <taxon>Ascomycota</taxon>
        <taxon>Pezizomycotina</taxon>
        <taxon>Sordariomycetes</taxon>
        <taxon>Xylariomycetidae</taxon>
        <taxon>Xylariales</taxon>
        <taxon>Hypoxylaceae</taxon>
        <taxon>Hypoxylon</taxon>
    </lineage>
</organism>
<accession>A0ACC0D1A6</accession>
<evidence type="ECO:0000313" key="2">
    <source>
        <dbReference type="Proteomes" id="UP001497680"/>
    </source>
</evidence>
<dbReference type="Proteomes" id="UP001497680">
    <property type="component" value="Unassembled WGS sequence"/>
</dbReference>
<reference evidence="1 2" key="1">
    <citation type="journal article" date="2022" name="New Phytol.">
        <title>Ecological generalism drives hyperdiversity of secondary metabolite gene clusters in xylarialean endophytes.</title>
        <authorList>
            <person name="Franco M.E.E."/>
            <person name="Wisecaver J.H."/>
            <person name="Arnold A.E."/>
            <person name="Ju Y.M."/>
            <person name="Slot J.C."/>
            <person name="Ahrendt S."/>
            <person name="Moore L.P."/>
            <person name="Eastman K.E."/>
            <person name="Scott K."/>
            <person name="Konkel Z."/>
            <person name="Mondo S.J."/>
            <person name="Kuo A."/>
            <person name="Hayes R.D."/>
            <person name="Haridas S."/>
            <person name="Andreopoulos B."/>
            <person name="Riley R."/>
            <person name="LaButti K."/>
            <person name="Pangilinan J."/>
            <person name="Lipzen A."/>
            <person name="Amirebrahimi M."/>
            <person name="Yan J."/>
            <person name="Adam C."/>
            <person name="Keymanesh K."/>
            <person name="Ng V."/>
            <person name="Louie K."/>
            <person name="Northen T."/>
            <person name="Drula E."/>
            <person name="Henrissat B."/>
            <person name="Hsieh H.M."/>
            <person name="Youens-Clark K."/>
            <person name="Lutzoni F."/>
            <person name="Miadlikowska J."/>
            <person name="Eastwood D.C."/>
            <person name="Hamelin R.C."/>
            <person name="Grigoriev I.V."/>
            <person name="U'Ren J.M."/>
        </authorList>
    </citation>
    <scope>NUCLEOTIDE SEQUENCE [LARGE SCALE GENOMIC DNA]</scope>
    <source>
        <strain evidence="1 2">ER1909</strain>
    </source>
</reference>
<dbReference type="EMBL" id="MU394318">
    <property type="protein sequence ID" value="KAI6086125.1"/>
    <property type="molecule type" value="Genomic_DNA"/>
</dbReference>
<gene>
    <name evidence="1" type="ORF">F4821DRAFT_238931</name>
</gene>
<keyword evidence="2" id="KW-1185">Reference proteome</keyword>
<protein>
    <submittedName>
        <fullName evidence="1">Uncharacterized protein</fullName>
    </submittedName>
</protein>
<name>A0ACC0D1A6_9PEZI</name>
<proteinExistence type="predicted"/>
<evidence type="ECO:0000313" key="1">
    <source>
        <dbReference type="EMBL" id="KAI6086125.1"/>
    </source>
</evidence>